<evidence type="ECO:0000256" key="7">
    <source>
        <dbReference type="ARBA" id="ARBA00023002"/>
    </source>
</evidence>
<dbReference type="EC" id="1.8.3.5" evidence="10"/>
<evidence type="ECO:0000313" key="18">
    <source>
        <dbReference type="EMBL" id="KAL2100440.1"/>
    </source>
</evidence>
<evidence type="ECO:0000256" key="10">
    <source>
        <dbReference type="ARBA" id="ARBA00039077"/>
    </source>
</evidence>
<dbReference type="GO" id="GO:0005764">
    <property type="term" value="C:lysosome"/>
    <property type="evidence" value="ECO:0007669"/>
    <property type="project" value="UniProtKB-SubCell"/>
</dbReference>
<comment type="function">
    <text evidence="12">Prenylcysteine oxidase that cleaves the thioether bond of prenyl-L-cysteines, such as farnesylcysteine and geranylgeranylcysteine. Only active against free prenylcysteines and not prenylcysteine residues within prenylated proteins or peptides. Involved in the final step in the degradation of prenylated proteins, by degrading prenylcysteines after the protein has been degraded.</text>
</comment>
<organism evidence="18 19">
    <name type="scientific">Coilia grayii</name>
    <name type="common">Gray's grenadier anchovy</name>
    <dbReference type="NCBI Taxonomy" id="363190"/>
    <lineage>
        <taxon>Eukaryota</taxon>
        <taxon>Metazoa</taxon>
        <taxon>Chordata</taxon>
        <taxon>Craniata</taxon>
        <taxon>Vertebrata</taxon>
        <taxon>Euteleostomi</taxon>
        <taxon>Actinopterygii</taxon>
        <taxon>Neopterygii</taxon>
        <taxon>Teleostei</taxon>
        <taxon>Clupei</taxon>
        <taxon>Clupeiformes</taxon>
        <taxon>Clupeoidei</taxon>
        <taxon>Engraulidae</taxon>
        <taxon>Coilinae</taxon>
        <taxon>Coilia</taxon>
    </lineage>
</organism>
<dbReference type="InterPro" id="IPR010795">
    <property type="entry name" value="Prenylcys_lyase"/>
</dbReference>
<comment type="catalytic activity">
    <reaction evidence="14">
        <text>an S-polyprenyl-L-cysteine + O2 + H2O = a polyprenal + L-cysteine + H2O2</text>
        <dbReference type="Rhea" id="RHEA:53892"/>
        <dbReference type="Rhea" id="RHEA-COMP:13675"/>
        <dbReference type="Rhea" id="RHEA-COMP:13676"/>
        <dbReference type="ChEBI" id="CHEBI:15377"/>
        <dbReference type="ChEBI" id="CHEBI:15379"/>
        <dbReference type="ChEBI" id="CHEBI:16240"/>
        <dbReference type="ChEBI" id="CHEBI:35235"/>
        <dbReference type="ChEBI" id="CHEBI:137934"/>
        <dbReference type="ChEBI" id="CHEBI:137935"/>
        <dbReference type="EC" id="1.8.3.5"/>
    </reaction>
    <physiologicalReaction direction="left-to-right" evidence="14">
        <dbReference type="Rhea" id="RHEA:53893"/>
    </physiologicalReaction>
</comment>
<dbReference type="PANTHER" id="PTHR15944">
    <property type="entry name" value="FARNESYLCYSTEINE LYASE"/>
    <property type="match status" value="1"/>
</dbReference>
<comment type="caution">
    <text evidence="18">The sequence shown here is derived from an EMBL/GenBank/DDBJ whole genome shotgun (WGS) entry which is preliminary data.</text>
</comment>
<evidence type="ECO:0000256" key="1">
    <source>
        <dbReference type="ARBA" id="ARBA00001974"/>
    </source>
</evidence>
<dbReference type="PIRSF" id="PIRSF036292">
    <property type="entry name" value="Prenylcysteine_oxidase"/>
    <property type="match status" value="1"/>
</dbReference>
<dbReference type="Proteomes" id="UP001591681">
    <property type="component" value="Unassembled WGS sequence"/>
</dbReference>
<dbReference type="FunFam" id="3.50.50.60:FF:000081">
    <property type="entry name" value="prenylcysteine oxidase 1"/>
    <property type="match status" value="1"/>
</dbReference>
<evidence type="ECO:0000259" key="17">
    <source>
        <dbReference type="Pfam" id="PF07156"/>
    </source>
</evidence>
<dbReference type="Pfam" id="PF07156">
    <property type="entry name" value="Prenylcys_lyase"/>
    <property type="match status" value="1"/>
</dbReference>
<evidence type="ECO:0000313" key="19">
    <source>
        <dbReference type="Proteomes" id="UP001591681"/>
    </source>
</evidence>
<evidence type="ECO:0000256" key="8">
    <source>
        <dbReference type="ARBA" id="ARBA00023180"/>
    </source>
</evidence>
<feature type="domain" description="Prenylcysteine lyase" evidence="17">
    <location>
        <begin position="128"/>
        <end position="498"/>
    </location>
</feature>
<comment type="similarity">
    <text evidence="3 16">Belongs to the prenylcysteine oxidase family.</text>
</comment>
<dbReference type="AlphaFoldDB" id="A0ABD1KMN2"/>
<keyword evidence="9" id="KW-0458">Lysosome</keyword>
<dbReference type="PANTHER" id="PTHR15944:SF3">
    <property type="entry name" value="PRENYLCYSTEINE OXIDASE 1"/>
    <property type="match status" value="1"/>
</dbReference>
<comment type="catalytic activity">
    <reaction evidence="13">
        <text>S-(2E,6E)-farnesyl-L-cysteine + O2 + H2O = (2E,6E)-farnesal + L-cysteine + H2O2</text>
        <dbReference type="Rhea" id="RHEA:30231"/>
        <dbReference type="ChEBI" id="CHEBI:15377"/>
        <dbReference type="ChEBI" id="CHEBI:15379"/>
        <dbReference type="ChEBI" id="CHEBI:15894"/>
        <dbReference type="ChEBI" id="CHEBI:16240"/>
        <dbReference type="ChEBI" id="CHEBI:35235"/>
        <dbReference type="ChEBI" id="CHEBI:62141"/>
        <dbReference type="EC" id="1.8.3.5"/>
    </reaction>
    <physiologicalReaction direction="left-to-right" evidence="13">
        <dbReference type="Rhea" id="RHEA:30232"/>
    </physiologicalReaction>
</comment>
<evidence type="ECO:0000256" key="2">
    <source>
        <dbReference type="ARBA" id="ARBA00004371"/>
    </source>
</evidence>
<name>A0ABD1KMN2_9TELE</name>
<evidence type="ECO:0000256" key="6">
    <source>
        <dbReference type="ARBA" id="ARBA00022827"/>
    </source>
</evidence>
<dbReference type="EMBL" id="JBHFQA010000004">
    <property type="protein sequence ID" value="KAL2100440.1"/>
    <property type="molecule type" value="Genomic_DNA"/>
</dbReference>
<dbReference type="InterPro" id="IPR036188">
    <property type="entry name" value="FAD/NAD-bd_sf"/>
</dbReference>
<dbReference type="GO" id="GO:0030328">
    <property type="term" value="P:prenylcysteine catabolic process"/>
    <property type="evidence" value="ECO:0007669"/>
    <property type="project" value="UniProtKB-UniRule"/>
</dbReference>
<reference evidence="18 19" key="1">
    <citation type="submission" date="2024-09" db="EMBL/GenBank/DDBJ databases">
        <title>A chromosome-level genome assembly of Gray's grenadier anchovy, Coilia grayii.</title>
        <authorList>
            <person name="Fu Z."/>
        </authorList>
    </citation>
    <scope>NUCLEOTIDE SEQUENCE [LARGE SCALE GENOMIC DNA]</scope>
    <source>
        <strain evidence="18">G4</strain>
        <tissue evidence="18">Muscle</tissue>
    </source>
</reference>
<evidence type="ECO:0000256" key="12">
    <source>
        <dbReference type="ARBA" id="ARBA00045287"/>
    </source>
</evidence>
<protein>
    <recommendedName>
        <fullName evidence="11">Prenylcysteine oxidase 1</fullName>
        <ecNumber evidence="10">1.8.3.5</ecNumber>
    </recommendedName>
</protein>
<evidence type="ECO:0000256" key="4">
    <source>
        <dbReference type="ARBA" id="ARBA00022630"/>
    </source>
</evidence>
<keyword evidence="6 16" id="KW-0274">FAD</keyword>
<evidence type="ECO:0000256" key="15">
    <source>
        <dbReference type="ARBA" id="ARBA00049343"/>
    </source>
</evidence>
<dbReference type="Pfam" id="PF13450">
    <property type="entry name" value="NAD_binding_8"/>
    <property type="match status" value="1"/>
</dbReference>
<sequence>MFHLNLPVRTLVILGICQFGRRGLASAPEVRDQPKKIAIVGAGIGGTAAAYFLRQEFGAGVKIDVFEAGAVGGRLATESIAGGEYETGGSVIHPLNLHMKHFVDKLGLNPRKDVPSKLAIFDGKELMFEESDWFIVNILKLIWRYGLNFLRMYIWVEGILDKFMRIYQYQQFGYAFSSVDRLLHAMGGDAFLTLANQTLEEAMMGEGFSQSFLNDIVAPVARVNYGQSVRINGFVGAVSLAGADAGLWAVDGGNKRVCSGLLYHTKAELIKARVTAIAVKHRPSKMGNSVNLYEVSYVSESGSAHSLYDIVILATPLHQGLSDISFVGFSPPLPSHFPGRYQQTVTTLVHGLLNVSFLGSSADPAHFLFSDILTTEHKPLAINSLSSLDPVSIPADYARPPASRPAVWKVFSAQPLTQEQLAAMFLRWDAVSERRWLAYPAYSPPHRATPPFQLHERLYYLSGVEWAASAMEMSAISARNLALLAHHCWHGHTAKVDQEDLHTRLRGEL</sequence>
<evidence type="ECO:0000256" key="13">
    <source>
        <dbReference type="ARBA" id="ARBA00047616"/>
    </source>
</evidence>
<dbReference type="Gene3D" id="3.50.50.60">
    <property type="entry name" value="FAD/NAD(P)-binding domain"/>
    <property type="match status" value="1"/>
</dbReference>
<dbReference type="SUPFAM" id="SSF51905">
    <property type="entry name" value="FAD/NAD(P)-binding domain"/>
    <property type="match status" value="1"/>
</dbReference>
<evidence type="ECO:0000256" key="11">
    <source>
        <dbReference type="ARBA" id="ARBA00040608"/>
    </source>
</evidence>
<comment type="cofactor">
    <cofactor evidence="1 16">
        <name>FAD</name>
        <dbReference type="ChEBI" id="CHEBI:57692"/>
    </cofactor>
</comment>
<keyword evidence="19" id="KW-1185">Reference proteome</keyword>
<evidence type="ECO:0000256" key="16">
    <source>
        <dbReference type="PIRNR" id="PIRNR036292"/>
    </source>
</evidence>
<dbReference type="GO" id="GO:0001735">
    <property type="term" value="F:prenylcysteine oxidase activity"/>
    <property type="evidence" value="ECO:0007669"/>
    <property type="project" value="UniProtKB-UniRule"/>
</dbReference>
<proteinExistence type="inferred from homology"/>
<comment type="subcellular location">
    <subcellularLocation>
        <location evidence="2">Lysosome</location>
    </subcellularLocation>
</comment>
<accession>A0ABD1KMN2</accession>
<keyword evidence="5" id="KW-0732">Signal</keyword>
<keyword evidence="8" id="KW-0325">Glycoprotein</keyword>
<gene>
    <name evidence="18" type="ORF">ACEWY4_004834</name>
</gene>
<evidence type="ECO:0000256" key="5">
    <source>
        <dbReference type="ARBA" id="ARBA00022729"/>
    </source>
</evidence>
<evidence type="ECO:0000256" key="3">
    <source>
        <dbReference type="ARBA" id="ARBA00009967"/>
    </source>
</evidence>
<keyword evidence="4 16" id="KW-0285">Flavoprotein</keyword>
<evidence type="ECO:0000256" key="14">
    <source>
        <dbReference type="ARBA" id="ARBA00048495"/>
    </source>
</evidence>
<comment type="catalytic activity">
    <reaction evidence="15">
        <text>[(2E,6E,10E)-geranylgeranyl]-L-cysteine + O2 + H2O = (2E,6E,10E)-geranylgeranial + L-cysteine + H2O2</text>
        <dbReference type="Rhea" id="RHEA:70407"/>
        <dbReference type="ChEBI" id="CHEBI:15377"/>
        <dbReference type="ChEBI" id="CHEBI:15379"/>
        <dbReference type="ChEBI" id="CHEBI:16240"/>
        <dbReference type="ChEBI" id="CHEBI:35235"/>
        <dbReference type="ChEBI" id="CHEBI:189549"/>
        <dbReference type="ChEBI" id="CHEBI:189554"/>
        <dbReference type="EC" id="1.8.3.5"/>
    </reaction>
    <physiologicalReaction direction="left-to-right" evidence="15">
        <dbReference type="Rhea" id="RHEA:70408"/>
    </physiologicalReaction>
</comment>
<evidence type="ECO:0000256" key="9">
    <source>
        <dbReference type="ARBA" id="ARBA00023228"/>
    </source>
</evidence>
<dbReference type="InterPro" id="IPR017046">
    <property type="entry name" value="Prenylcysteine_Oxase1"/>
</dbReference>
<keyword evidence="7 16" id="KW-0560">Oxidoreductase</keyword>